<dbReference type="Gene3D" id="3.30.70.2330">
    <property type="match status" value="1"/>
</dbReference>
<accession>A0ABQ2JPE3</accession>
<name>A0ABQ2JPE3_9SPHN</name>
<sequence length="134" mass="14970">MLPFSLAVVGADYPNKSGPDRRFEIAMCIPGEPVDLRPEPDNAADERAVAVYSARGIQIGYLTAERAPRMGQLIRSGVEWSAIFQEPAPYGAVVRVAFDGEQPELPLRRESAQHDLDEVRDYDPGWMPDEEWPD</sequence>
<evidence type="ECO:0000256" key="3">
    <source>
        <dbReference type="SAM" id="MobiDB-lite"/>
    </source>
</evidence>
<keyword evidence="2" id="KW-0378">Hydrolase</keyword>
<feature type="compositionally biased region" description="Basic and acidic residues" evidence="3">
    <location>
        <begin position="106"/>
        <end position="123"/>
    </location>
</feature>
<feature type="domain" description="HIRAN" evidence="4">
    <location>
        <begin position="28"/>
        <end position="78"/>
    </location>
</feature>
<protein>
    <recommendedName>
        <fullName evidence="4">HIRAN domain-containing protein</fullName>
    </recommendedName>
</protein>
<dbReference type="RefSeq" id="WP_229710185.1">
    <property type="nucleotide sequence ID" value="NZ_BMLK01000008.1"/>
</dbReference>
<proteinExistence type="predicted"/>
<evidence type="ECO:0000256" key="2">
    <source>
        <dbReference type="ARBA" id="ARBA00022801"/>
    </source>
</evidence>
<dbReference type="Pfam" id="PF08797">
    <property type="entry name" value="HIRAN"/>
    <property type="match status" value="1"/>
</dbReference>
<keyword evidence="6" id="KW-1185">Reference proteome</keyword>
<gene>
    <name evidence="5" type="ORF">GCM10011349_20270</name>
</gene>
<dbReference type="InterPro" id="IPR014905">
    <property type="entry name" value="HIRAN"/>
</dbReference>
<organism evidence="5 6">
    <name type="scientific">Novosphingobium indicum</name>
    <dbReference type="NCBI Taxonomy" id="462949"/>
    <lineage>
        <taxon>Bacteria</taxon>
        <taxon>Pseudomonadati</taxon>
        <taxon>Pseudomonadota</taxon>
        <taxon>Alphaproteobacteria</taxon>
        <taxon>Sphingomonadales</taxon>
        <taxon>Sphingomonadaceae</taxon>
        <taxon>Novosphingobium</taxon>
    </lineage>
</organism>
<evidence type="ECO:0000313" key="5">
    <source>
        <dbReference type="EMBL" id="GGN49534.1"/>
    </source>
</evidence>
<evidence type="ECO:0000256" key="1">
    <source>
        <dbReference type="ARBA" id="ARBA00022723"/>
    </source>
</evidence>
<dbReference type="EMBL" id="BMLK01000008">
    <property type="protein sequence ID" value="GGN49534.1"/>
    <property type="molecule type" value="Genomic_DNA"/>
</dbReference>
<comment type="caution">
    <text evidence="5">The sequence shown here is derived from an EMBL/GenBank/DDBJ whole genome shotgun (WGS) entry which is preliminary data.</text>
</comment>
<dbReference type="Proteomes" id="UP000605099">
    <property type="component" value="Unassembled WGS sequence"/>
</dbReference>
<reference evidence="6" key="1">
    <citation type="journal article" date="2019" name="Int. J. Syst. Evol. Microbiol.">
        <title>The Global Catalogue of Microorganisms (GCM) 10K type strain sequencing project: providing services to taxonomists for standard genome sequencing and annotation.</title>
        <authorList>
            <consortium name="The Broad Institute Genomics Platform"/>
            <consortium name="The Broad Institute Genome Sequencing Center for Infectious Disease"/>
            <person name="Wu L."/>
            <person name="Ma J."/>
        </authorList>
    </citation>
    <scope>NUCLEOTIDE SEQUENCE [LARGE SCALE GENOMIC DNA]</scope>
    <source>
        <strain evidence="6">CGMCC 1.6784</strain>
    </source>
</reference>
<evidence type="ECO:0000259" key="4">
    <source>
        <dbReference type="Pfam" id="PF08797"/>
    </source>
</evidence>
<keyword evidence="1" id="KW-0479">Metal-binding</keyword>
<evidence type="ECO:0000313" key="6">
    <source>
        <dbReference type="Proteomes" id="UP000605099"/>
    </source>
</evidence>
<feature type="region of interest" description="Disordered" evidence="3">
    <location>
        <begin position="105"/>
        <end position="134"/>
    </location>
</feature>